<gene>
    <name evidence="18" type="ORF">BV898_16692</name>
</gene>
<dbReference type="InterPro" id="IPR006201">
    <property type="entry name" value="Neur_channel"/>
</dbReference>
<keyword evidence="13 15" id="KW-0407">Ion channel</keyword>
<dbReference type="OrthoDB" id="5975154at2759"/>
<evidence type="ECO:0000256" key="10">
    <source>
        <dbReference type="ARBA" id="ARBA00023180"/>
    </source>
</evidence>
<keyword evidence="19" id="KW-1185">Reference proteome</keyword>
<dbReference type="EMBL" id="MTYJ01000258">
    <property type="protein sequence ID" value="OWA52233.1"/>
    <property type="molecule type" value="Genomic_DNA"/>
</dbReference>
<evidence type="ECO:0000256" key="15">
    <source>
        <dbReference type="RuleBase" id="RU000687"/>
    </source>
</evidence>
<dbReference type="GO" id="GO:0045211">
    <property type="term" value="C:postsynaptic membrane"/>
    <property type="evidence" value="ECO:0007669"/>
    <property type="project" value="UniProtKB-SubCell"/>
</dbReference>
<evidence type="ECO:0000256" key="8">
    <source>
        <dbReference type="ARBA" id="ARBA00023157"/>
    </source>
</evidence>
<sequence>MSHVGSVRGSEDDTNLYNFLMQDYSNLTRPVETNQEALQLQLHLQLIQLLSVDEVNQVITTNVIVKQTWNDYKLRWNPKEFGGIEIINIPSERVWLPDIVLYNNADGEYQITKMTKILVYHNGTVFWDPPAIYKSYCSIDVRYFPYDRQNCTMKFTTWTYGALLINLKPSDGYEGYNKIIPIGMDLSEYKPSIEWDILKVSAVRETEIYDYGPWIYITYSMIIRRKTLFYTVNFVIPCVLISSLTIFIFYVPSDSGEKVTLCTSILLSLTVFLLLLAKTIPPTSFAVSLLGRYLLFTLVMSTLSIALTVVVINIHYRRPTTHTMSPQIRRIFLQWLPRLLRIERPPPVTYDQIRGRYCHRKLASIGRSKFKVAVQPQDLLVCGDLLESEARSRESRQLKRTLLEIRYLLEHITLNRKTLNTIRDWKYAALVLDRLFLWIFAITCLIGTATIILDAPPPFETDEPIPRLCVNPDLETIEDRWLCIFRTDDD</sequence>
<dbReference type="InterPro" id="IPR036734">
    <property type="entry name" value="Neur_chan_lig-bd_sf"/>
</dbReference>
<protein>
    <submittedName>
        <fullName evidence="18">Acetylcholine receptor subunit beta-like 2</fullName>
    </submittedName>
</protein>
<dbReference type="PRINTS" id="PR00254">
    <property type="entry name" value="NICOTINICR"/>
</dbReference>
<comment type="caution">
    <text evidence="18">The sequence shown here is derived from an EMBL/GenBank/DDBJ whole genome shotgun (WGS) entry which is preliminary data.</text>
</comment>
<feature type="transmembrane region" description="Helical" evidence="15">
    <location>
        <begin position="228"/>
        <end position="252"/>
    </location>
</feature>
<dbReference type="PROSITE" id="PS00236">
    <property type="entry name" value="NEUROTR_ION_CHANNEL"/>
    <property type="match status" value="1"/>
</dbReference>
<dbReference type="SUPFAM" id="SSF63712">
    <property type="entry name" value="Nicotinic receptor ligand binding domain-like"/>
    <property type="match status" value="1"/>
</dbReference>
<dbReference type="PANTHER" id="PTHR18945">
    <property type="entry name" value="NEUROTRANSMITTER GATED ION CHANNEL"/>
    <property type="match status" value="1"/>
</dbReference>
<evidence type="ECO:0000313" key="19">
    <source>
        <dbReference type="Proteomes" id="UP000192578"/>
    </source>
</evidence>
<keyword evidence="2" id="KW-1003">Cell membrane</keyword>
<comment type="subcellular location">
    <subcellularLocation>
        <location evidence="14">Postsynaptic cell membrane</location>
        <topology evidence="14">Multi-pass membrane protein</topology>
    </subcellularLocation>
</comment>
<feature type="transmembrane region" description="Helical" evidence="15">
    <location>
        <begin position="259"/>
        <end position="281"/>
    </location>
</feature>
<keyword evidence="9 18" id="KW-0675">Receptor</keyword>
<comment type="similarity">
    <text evidence="15">Belongs to the ligand-gated ion channel (TC 1.A.9) family.</text>
</comment>
<keyword evidence="7 15" id="KW-0472">Membrane</keyword>
<name>A0A9X6RLD0_HYPEX</name>
<evidence type="ECO:0000259" key="17">
    <source>
        <dbReference type="Pfam" id="PF02932"/>
    </source>
</evidence>
<dbReference type="FunFam" id="1.20.58.390:FF:000001">
    <property type="entry name" value="Neuronal nicotinic acetylcholine receptor subunit 3"/>
    <property type="match status" value="1"/>
</dbReference>
<keyword evidence="5" id="KW-0770">Synapse</keyword>
<evidence type="ECO:0000256" key="6">
    <source>
        <dbReference type="ARBA" id="ARBA00023065"/>
    </source>
</evidence>
<evidence type="ECO:0000259" key="16">
    <source>
        <dbReference type="Pfam" id="PF02931"/>
    </source>
</evidence>
<evidence type="ECO:0000256" key="1">
    <source>
        <dbReference type="ARBA" id="ARBA00022448"/>
    </source>
</evidence>
<evidence type="ECO:0000256" key="5">
    <source>
        <dbReference type="ARBA" id="ARBA00023018"/>
    </source>
</evidence>
<dbReference type="CDD" id="cd19064">
    <property type="entry name" value="LGIC_TM_nAChR"/>
    <property type="match status" value="1"/>
</dbReference>
<keyword evidence="8" id="KW-1015">Disulfide bond</keyword>
<evidence type="ECO:0000313" key="18">
    <source>
        <dbReference type="EMBL" id="OWA52233.1"/>
    </source>
</evidence>
<dbReference type="PRINTS" id="PR00252">
    <property type="entry name" value="NRIONCHANNEL"/>
</dbReference>
<feature type="transmembrane region" description="Helical" evidence="15">
    <location>
        <begin position="435"/>
        <end position="453"/>
    </location>
</feature>
<dbReference type="Pfam" id="PF02931">
    <property type="entry name" value="Neur_chan_LBD"/>
    <property type="match status" value="1"/>
</dbReference>
<reference evidence="19" key="1">
    <citation type="submission" date="2017-01" db="EMBL/GenBank/DDBJ databases">
        <title>Comparative genomics of anhydrobiosis in the tardigrade Hypsibius dujardini.</title>
        <authorList>
            <person name="Yoshida Y."/>
            <person name="Koutsovoulos G."/>
            <person name="Laetsch D."/>
            <person name="Stevens L."/>
            <person name="Kumar S."/>
            <person name="Horikawa D."/>
            <person name="Ishino K."/>
            <person name="Komine S."/>
            <person name="Tomita M."/>
            <person name="Blaxter M."/>
            <person name="Arakawa K."/>
        </authorList>
    </citation>
    <scope>NUCLEOTIDE SEQUENCE [LARGE SCALE GENOMIC DNA]</scope>
    <source>
        <strain evidence="19">Z151</strain>
    </source>
</reference>
<keyword evidence="3 15" id="KW-0812">Transmembrane</keyword>
<evidence type="ECO:0000256" key="4">
    <source>
        <dbReference type="ARBA" id="ARBA00022989"/>
    </source>
</evidence>
<dbReference type="InterPro" id="IPR002394">
    <property type="entry name" value="Nicotinic_acetylcholine_rcpt"/>
</dbReference>
<dbReference type="InterPro" id="IPR018000">
    <property type="entry name" value="Neurotransmitter_ion_chnl_CS"/>
</dbReference>
<evidence type="ECO:0000256" key="13">
    <source>
        <dbReference type="ARBA" id="ARBA00023303"/>
    </source>
</evidence>
<dbReference type="InterPro" id="IPR036719">
    <property type="entry name" value="Neuro-gated_channel_TM_sf"/>
</dbReference>
<dbReference type="Gene3D" id="2.70.170.10">
    <property type="entry name" value="Neurotransmitter-gated ion-channel ligand-binding domain"/>
    <property type="match status" value="1"/>
</dbReference>
<dbReference type="InterPro" id="IPR038050">
    <property type="entry name" value="Neuro_actylchol_rec"/>
</dbReference>
<dbReference type="InterPro" id="IPR006202">
    <property type="entry name" value="Neur_chan_lig-bd"/>
</dbReference>
<evidence type="ECO:0000256" key="3">
    <source>
        <dbReference type="ARBA" id="ARBA00022692"/>
    </source>
</evidence>
<keyword evidence="11" id="KW-0628">Postsynaptic cell membrane</keyword>
<evidence type="ECO:0000256" key="7">
    <source>
        <dbReference type="ARBA" id="ARBA00023136"/>
    </source>
</evidence>
<keyword evidence="10" id="KW-0325">Glycoprotein</keyword>
<feature type="domain" description="Neurotransmitter-gated ion-channel ligand-binding" evidence="16">
    <location>
        <begin position="14"/>
        <end position="227"/>
    </location>
</feature>
<keyword evidence="4 15" id="KW-1133">Transmembrane helix</keyword>
<evidence type="ECO:0000256" key="14">
    <source>
        <dbReference type="ARBA" id="ARBA00034104"/>
    </source>
</evidence>
<dbReference type="SUPFAM" id="SSF90112">
    <property type="entry name" value="Neurotransmitter-gated ion-channel transmembrane pore"/>
    <property type="match status" value="1"/>
</dbReference>
<evidence type="ECO:0000256" key="11">
    <source>
        <dbReference type="ARBA" id="ARBA00023257"/>
    </source>
</evidence>
<feature type="transmembrane region" description="Helical" evidence="15">
    <location>
        <begin position="293"/>
        <end position="316"/>
    </location>
</feature>
<keyword evidence="1 15" id="KW-0813">Transport</keyword>
<keyword evidence="6 15" id="KW-0406">Ion transport</keyword>
<evidence type="ECO:0000256" key="9">
    <source>
        <dbReference type="ARBA" id="ARBA00023170"/>
    </source>
</evidence>
<accession>A0A9X6RLD0</accession>
<dbReference type="InterPro" id="IPR006029">
    <property type="entry name" value="Neurotrans-gated_channel_TM"/>
</dbReference>
<dbReference type="NCBIfam" id="TIGR00860">
    <property type="entry name" value="LIC"/>
    <property type="match status" value="1"/>
</dbReference>
<dbReference type="GO" id="GO:0022848">
    <property type="term" value="F:acetylcholine-gated monoatomic cation-selective channel activity"/>
    <property type="evidence" value="ECO:0007669"/>
    <property type="project" value="InterPro"/>
</dbReference>
<organism evidence="18 19">
    <name type="scientific">Hypsibius exemplaris</name>
    <name type="common">Freshwater tardigrade</name>
    <dbReference type="NCBI Taxonomy" id="2072580"/>
    <lineage>
        <taxon>Eukaryota</taxon>
        <taxon>Metazoa</taxon>
        <taxon>Ecdysozoa</taxon>
        <taxon>Tardigrada</taxon>
        <taxon>Eutardigrada</taxon>
        <taxon>Parachela</taxon>
        <taxon>Hypsibioidea</taxon>
        <taxon>Hypsibiidae</taxon>
        <taxon>Hypsibius</taxon>
    </lineage>
</organism>
<evidence type="ECO:0000256" key="12">
    <source>
        <dbReference type="ARBA" id="ARBA00023286"/>
    </source>
</evidence>
<dbReference type="Gene3D" id="1.20.58.390">
    <property type="entry name" value="Neurotransmitter-gated ion-channel transmembrane domain"/>
    <property type="match status" value="2"/>
</dbReference>
<dbReference type="FunFam" id="2.70.170.10:FF:000013">
    <property type="entry name" value="Acetylcholine receptor subunit alpha"/>
    <property type="match status" value="1"/>
</dbReference>
<dbReference type="Proteomes" id="UP000192578">
    <property type="component" value="Unassembled WGS sequence"/>
</dbReference>
<dbReference type="GO" id="GO:0004888">
    <property type="term" value="F:transmembrane signaling receptor activity"/>
    <property type="evidence" value="ECO:0007669"/>
    <property type="project" value="InterPro"/>
</dbReference>
<dbReference type="AlphaFoldDB" id="A0A9X6RLD0"/>
<keyword evidence="12" id="KW-1071">Ligand-gated ion channel</keyword>
<feature type="domain" description="Neurotransmitter-gated ion-channel transmembrane" evidence="17">
    <location>
        <begin position="235"/>
        <end position="451"/>
    </location>
</feature>
<dbReference type="Pfam" id="PF02932">
    <property type="entry name" value="Neur_chan_memb"/>
    <property type="match status" value="1"/>
</dbReference>
<evidence type="ECO:0000256" key="2">
    <source>
        <dbReference type="ARBA" id="ARBA00022475"/>
    </source>
</evidence>
<proteinExistence type="inferred from homology"/>